<dbReference type="AlphaFoldDB" id="A0A3M8HA14"/>
<proteinExistence type="predicted"/>
<organism evidence="7 8">
    <name type="scientific">Lysinibacillus halotolerans</name>
    <dbReference type="NCBI Taxonomy" id="1368476"/>
    <lineage>
        <taxon>Bacteria</taxon>
        <taxon>Bacillati</taxon>
        <taxon>Bacillota</taxon>
        <taxon>Bacilli</taxon>
        <taxon>Bacillales</taxon>
        <taxon>Bacillaceae</taxon>
        <taxon>Lysinibacillus</taxon>
    </lineage>
</organism>
<keyword evidence="4" id="KW-0804">Transcription</keyword>
<name>A0A3M8HA14_9BACI</name>
<dbReference type="InterPro" id="IPR014710">
    <property type="entry name" value="RmlC-like_jellyroll"/>
</dbReference>
<dbReference type="EMBL" id="RHLQ01000018">
    <property type="protein sequence ID" value="RNC99128.1"/>
    <property type="molecule type" value="Genomic_DNA"/>
</dbReference>
<evidence type="ECO:0000313" key="7">
    <source>
        <dbReference type="EMBL" id="RNC99128.1"/>
    </source>
</evidence>
<dbReference type="PROSITE" id="PS51063">
    <property type="entry name" value="HTH_CRP_2"/>
    <property type="match status" value="1"/>
</dbReference>
<dbReference type="SUPFAM" id="SSF46785">
    <property type="entry name" value="Winged helix' DNA-binding domain"/>
    <property type="match status" value="1"/>
</dbReference>
<evidence type="ECO:0000259" key="6">
    <source>
        <dbReference type="PROSITE" id="PS51063"/>
    </source>
</evidence>
<dbReference type="SMART" id="SM00100">
    <property type="entry name" value="cNMP"/>
    <property type="match status" value="1"/>
</dbReference>
<dbReference type="GO" id="GO:0003677">
    <property type="term" value="F:DNA binding"/>
    <property type="evidence" value="ECO:0007669"/>
    <property type="project" value="UniProtKB-KW"/>
</dbReference>
<dbReference type="SMART" id="SM00419">
    <property type="entry name" value="HTH_CRP"/>
    <property type="match status" value="1"/>
</dbReference>
<evidence type="ECO:0000259" key="5">
    <source>
        <dbReference type="PROSITE" id="PS50042"/>
    </source>
</evidence>
<evidence type="ECO:0000256" key="4">
    <source>
        <dbReference type="ARBA" id="ARBA00023163"/>
    </source>
</evidence>
<evidence type="ECO:0000256" key="1">
    <source>
        <dbReference type="ARBA" id="ARBA00023015"/>
    </source>
</evidence>
<dbReference type="OrthoDB" id="9810708at2"/>
<evidence type="ECO:0000256" key="2">
    <source>
        <dbReference type="ARBA" id="ARBA00023125"/>
    </source>
</evidence>
<dbReference type="InterPro" id="IPR036390">
    <property type="entry name" value="WH_DNA-bd_sf"/>
</dbReference>
<dbReference type="Gene3D" id="2.60.120.10">
    <property type="entry name" value="Jelly Rolls"/>
    <property type="match status" value="1"/>
</dbReference>
<sequence>MELDSSLKLIEQLGKKIHARKGQIIYQAGEEANNVYFLNDGIVKIAIDGDDGHPVTISLIRMGEMFGFLDRLNNRLEHTQYAVAMTDVELFVLPIEILTQHLNKLSEMERSLFYSLGKRLIEAQEFVYVHSKMTIPERLGWLLKKLAKVENNILTISIPLTHEEISFMIGCSRQKVTTYLSKWKKEGVIQYERGFIQLMDLEKLQ</sequence>
<dbReference type="RefSeq" id="WP_122971960.1">
    <property type="nucleotide sequence ID" value="NZ_RHLQ01000018.1"/>
</dbReference>
<dbReference type="SUPFAM" id="SSF51206">
    <property type="entry name" value="cAMP-binding domain-like"/>
    <property type="match status" value="1"/>
</dbReference>
<dbReference type="GO" id="GO:0003700">
    <property type="term" value="F:DNA-binding transcription factor activity"/>
    <property type="evidence" value="ECO:0007669"/>
    <property type="project" value="TreeGrafter"/>
</dbReference>
<dbReference type="InterPro" id="IPR018490">
    <property type="entry name" value="cNMP-bd_dom_sf"/>
</dbReference>
<keyword evidence="1" id="KW-0805">Transcription regulation</keyword>
<protein>
    <submittedName>
        <fullName evidence="7">Crp/Fnr family transcriptional regulator</fullName>
    </submittedName>
</protein>
<keyword evidence="8" id="KW-1185">Reference proteome</keyword>
<dbReference type="PANTHER" id="PTHR24567:SF26">
    <property type="entry name" value="REGULATORY PROTEIN YEIL"/>
    <property type="match status" value="1"/>
</dbReference>
<dbReference type="InterPro" id="IPR050397">
    <property type="entry name" value="Env_Response_Regulators"/>
</dbReference>
<accession>A0A3M8HA14</accession>
<feature type="domain" description="Cyclic nucleotide-binding" evidence="5">
    <location>
        <begin position="1"/>
        <end position="119"/>
    </location>
</feature>
<dbReference type="PANTHER" id="PTHR24567">
    <property type="entry name" value="CRP FAMILY TRANSCRIPTIONAL REGULATORY PROTEIN"/>
    <property type="match status" value="1"/>
</dbReference>
<keyword evidence="2" id="KW-0238">DNA-binding</keyword>
<dbReference type="InterPro" id="IPR012318">
    <property type="entry name" value="HTH_CRP"/>
</dbReference>
<dbReference type="Proteomes" id="UP000279909">
    <property type="component" value="Unassembled WGS sequence"/>
</dbReference>
<dbReference type="GO" id="GO:0005829">
    <property type="term" value="C:cytosol"/>
    <property type="evidence" value="ECO:0007669"/>
    <property type="project" value="TreeGrafter"/>
</dbReference>
<dbReference type="PROSITE" id="PS50042">
    <property type="entry name" value="CNMP_BINDING_3"/>
    <property type="match status" value="1"/>
</dbReference>
<reference evidence="7 8" key="1">
    <citation type="journal article" date="2014" name="Int. J. Syst. Evol. Microbiol.">
        <title>Lysinibacillus halotolerans sp. nov., isolated from saline-alkaline soil.</title>
        <authorList>
            <person name="Kong D."/>
            <person name="Wang Y."/>
            <person name="Zhao B."/>
            <person name="Li Y."/>
            <person name="Song J."/>
            <person name="Zhai Y."/>
            <person name="Zhang C."/>
            <person name="Wang H."/>
            <person name="Chen X."/>
            <person name="Zhao B."/>
            <person name="Ruan Z."/>
        </authorList>
    </citation>
    <scope>NUCLEOTIDE SEQUENCE [LARGE SCALE GENOMIC DNA]</scope>
    <source>
        <strain evidence="7 8">MCCC 1A12703</strain>
    </source>
</reference>
<feature type="domain" description="HTH crp-type" evidence="6">
    <location>
        <begin position="133"/>
        <end position="202"/>
    </location>
</feature>
<dbReference type="CDD" id="cd00038">
    <property type="entry name" value="CAP_ED"/>
    <property type="match status" value="1"/>
</dbReference>
<evidence type="ECO:0000256" key="3">
    <source>
        <dbReference type="ARBA" id="ARBA00023159"/>
    </source>
</evidence>
<evidence type="ECO:0000313" key="8">
    <source>
        <dbReference type="Proteomes" id="UP000279909"/>
    </source>
</evidence>
<dbReference type="Pfam" id="PF13545">
    <property type="entry name" value="HTH_Crp_2"/>
    <property type="match status" value="1"/>
</dbReference>
<dbReference type="Pfam" id="PF00027">
    <property type="entry name" value="cNMP_binding"/>
    <property type="match status" value="1"/>
</dbReference>
<gene>
    <name evidence="7" type="ORF">EC501_09045</name>
</gene>
<comment type="caution">
    <text evidence="7">The sequence shown here is derived from an EMBL/GenBank/DDBJ whole genome shotgun (WGS) entry which is preliminary data.</text>
</comment>
<keyword evidence="3" id="KW-0010">Activator</keyword>
<dbReference type="InterPro" id="IPR000595">
    <property type="entry name" value="cNMP-bd_dom"/>
</dbReference>